<dbReference type="GO" id="GO:0046872">
    <property type="term" value="F:metal ion binding"/>
    <property type="evidence" value="ECO:0007669"/>
    <property type="project" value="UniProtKB-KW"/>
</dbReference>
<dbReference type="InterPro" id="IPR036866">
    <property type="entry name" value="RibonucZ/Hydroxyglut_hydro"/>
</dbReference>
<dbReference type="Pfam" id="PF00753">
    <property type="entry name" value="Lactamase_B"/>
    <property type="match status" value="1"/>
</dbReference>
<name>A0A7J2TKX8_ARCFL</name>
<dbReference type="InterPro" id="IPR051453">
    <property type="entry name" value="MBL_Glyoxalase_II"/>
</dbReference>
<dbReference type="EMBL" id="DSLA01000125">
    <property type="protein sequence ID" value="HEH36028.1"/>
    <property type="molecule type" value="Genomic_DNA"/>
</dbReference>
<dbReference type="Gene3D" id="3.60.15.10">
    <property type="entry name" value="Ribonuclease Z/Hydroxyacylglutathione hydrolase-like"/>
    <property type="match status" value="1"/>
</dbReference>
<keyword evidence="4" id="KW-0862">Zinc</keyword>
<evidence type="ECO:0000259" key="5">
    <source>
        <dbReference type="SMART" id="SM00849"/>
    </source>
</evidence>
<dbReference type="GO" id="GO:0016787">
    <property type="term" value="F:hydrolase activity"/>
    <property type="evidence" value="ECO:0007669"/>
    <property type="project" value="UniProtKB-KW"/>
</dbReference>
<organism evidence="6">
    <name type="scientific">Archaeoglobus fulgidus</name>
    <dbReference type="NCBI Taxonomy" id="2234"/>
    <lineage>
        <taxon>Archaea</taxon>
        <taxon>Methanobacteriati</taxon>
        <taxon>Methanobacteriota</taxon>
        <taxon>Archaeoglobi</taxon>
        <taxon>Archaeoglobales</taxon>
        <taxon>Archaeoglobaceae</taxon>
        <taxon>Archaeoglobus</taxon>
    </lineage>
</organism>
<feature type="domain" description="Metallo-beta-lactamase" evidence="5">
    <location>
        <begin position="12"/>
        <end position="185"/>
    </location>
</feature>
<dbReference type="AlphaFoldDB" id="A0A7J2TKX8"/>
<reference evidence="6" key="1">
    <citation type="journal article" date="2020" name="mSystems">
        <title>Genome- and Community-Level Interaction Insights into Carbon Utilization and Element Cycling Functions of Hydrothermarchaeota in Hydrothermal Sediment.</title>
        <authorList>
            <person name="Zhou Z."/>
            <person name="Liu Y."/>
            <person name="Xu W."/>
            <person name="Pan J."/>
            <person name="Luo Z.H."/>
            <person name="Li M."/>
        </authorList>
    </citation>
    <scope>NUCLEOTIDE SEQUENCE [LARGE SCALE GENOMIC DNA]</scope>
    <source>
        <strain evidence="6">SpSt-26</strain>
    </source>
</reference>
<evidence type="ECO:0000256" key="2">
    <source>
        <dbReference type="ARBA" id="ARBA00022723"/>
    </source>
</evidence>
<dbReference type="SMART" id="SM00849">
    <property type="entry name" value="Lactamase_B"/>
    <property type="match status" value="1"/>
</dbReference>
<evidence type="ECO:0000313" key="6">
    <source>
        <dbReference type="EMBL" id="HEH36028.1"/>
    </source>
</evidence>
<evidence type="ECO:0000256" key="3">
    <source>
        <dbReference type="ARBA" id="ARBA00022801"/>
    </source>
</evidence>
<dbReference type="PANTHER" id="PTHR46233:SF3">
    <property type="entry name" value="HYDROXYACYLGLUTATHIONE HYDROLASE GLOC"/>
    <property type="match status" value="1"/>
</dbReference>
<keyword evidence="2" id="KW-0479">Metal-binding</keyword>
<dbReference type="CDD" id="cd06262">
    <property type="entry name" value="metallo-hydrolase-like_MBL-fold"/>
    <property type="match status" value="1"/>
</dbReference>
<comment type="caution">
    <text evidence="6">The sequence shown here is derived from an EMBL/GenBank/DDBJ whole genome shotgun (WGS) entry which is preliminary data.</text>
</comment>
<comment type="cofactor">
    <cofactor evidence="1">
        <name>Zn(2+)</name>
        <dbReference type="ChEBI" id="CHEBI:29105"/>
    </cofactor>
</comment>
<dbReference type="InterPro" id="IPR001279">
    <property type="entry name" value="Metallo-B-lactamas"/>
</dbReference>
<evidence type="ECO:0000256" key="1">
    <source>
        <dbReference type="ARBA" id="ARBA00001947"/>
    </source>
</evidence>
<accession>A0A7J2TKX8</accession>
<gene>
    <name evidence="6" type="ORF">ENP88_07860</name>
</gene>
<evidence type="ECO:0000256" key="4">
    <source>
        <dbReference type="ARBA" id="ARBA00022833"/>
    </source>
</evidence>
<protein>
    <submittedName>
        <fullName evidence="6">MBL fold metallo-hydrolase</fullName>
    </submittedName>
</protein>
<dbReference type="SUPFAM" id="SSF56281">
    <property type="entry name" value="Metallo-hydrolase/oxidoreductase"/>
    <property type="match status" value="1"/>
</dbReference>
<dbReference type="PANTHER" id="PTHR46233">
    <property type="entry name" value="HYDROXYACYLGLUTATHIONE HYDROLASE GLOC"/>
    <property type="match status" value="1"/>
</dbReference>
<proteinExistence type="predicted"/>
<keyword evidence="3 6" id="KW-0378">Hydrolase</keyword>
<sequence length="208" mass="23530">MKPIRIVAPPLAANCYLIIDEKKAIIDVGGDAEFIFRAIKRYIEPKELDYVFLTHSHYDHASAAGFFKGIAKIAIHEDELKLMKMQSFASIFGFKFKIFEPDILLKGGEKFELGETVLEVIHTPGHSPGSVCFYEPKKKWLFSGDTVFAYGSFGRYDLPGGNAMELLKSLEMLTKLEVENLYPGHEEVVEGNARESILESFRIARMFI</sequence>